<dbReference type="PANTHER" id="PTHR43711:SF1">
    <property type="entry name" value="HISTIDINE KINASE 1"/>
    <property type="match status" value="1"/>
</dbReference>
<dbReference type="CDD" id="cd00075">
    <property type="entry name" value="HATPase"/>
    <property type="match status" value="1"/>
</dbReference>
<feature type="domain" description="HAMP" evidence="10">
    <location>
        <begin position="207"/>
        <end position="260"/>
    </location>
</feature>
<dbReference type="SMART" id="SM00388">
    <property type="entry name" value="HisKA"/>
    <property type="match status" value="1"/>
</dbReference>
<dbReference type="EC" id="2.7.13.3" evidence="3"/>
<keyword evidence="7" id="KW-0902">Two-component regulatory system</keyword>
<comment type="catalytic activity">
    <reaction evidence="1">
        <text>ATP + protein L-histidine = ADP + protein N-phospho-L-histidine.</text>
        <dbReference type="EC" id="2.7.13.3"/>
    </reaction>
</comment>
<accession>A0A326TYK8</accession>
<evidence type="ECO:0000256" key="1">
    <source>
        <dbReference type="ARBA" id="ARBA00000085"/>
    </source>
</evidence>
<dbReference type="FunFam" id="3.30.565.10:FF:000006">
    <property type="entry name" value="Sensor histidine kinase WalK"/>
    <property type="match status" value="1"/>
</dbReference>
<dbReference type="PANTHER" id="PTHR43711">
    <property type="entry name" value="TWO-COMPONENT HISTIDINE KINASE"/>
    <property type="match status" value="1"/>
</dbReference>
<comment type="caution">
    <text evidence="11">The sequence shown here is derived from an EMBL/GenBank/DDBJ whole genome shotgun (WGS) entry which is preliminary data.</text>
</comment>
<dbReference type="Pfam" id="PF00512">
    <property type="entry name" value="HisKA"/>
    <property type="match status" value="1"/>
</dbReference>
<dbReference type="InterPro" id="IPR036097">
    <property type="entry name" value="HisK_dim/P_sf"/>
</dbReference>
<keyword evidence="4" id="KW-0597">Phosphoprotein</keyword>
<dbReference type="InterPro" id="IPR036890">
    <property type="entry name" value="HATPase_C_sf"/>
</dbReference>
<feature type="domain" description="Histidine kinase" evidence="9">
    <location>
        <begin position="275"/>
        <end position="493"/>
    </location>
</feature>
<dbReference type="Gene3D" id="6.10.340.10">
    <property type="match status" value="1"/>
</dbReference>
<dbReference type="InterPro" id="IPR050736">
    <property type="entry name" value="Sensor_HK_Regulatory"/>
</dbReference>
<sequence length="506" mass="55866">MQTALAHFWRWIRSLSMHIKVISSMLFVALGAILLLSLVTSLAIQSYFYNTHLRLIQNDAELIANSYIRFYITGDTTKIDQLQELLSTTSYLVQIFDHKGNMFLCNQPIGYPFSNCEHPVLPAALKASLQGETRTGYAMIPTLAKKTSSTLYISKPLELRGENIGALVIVDVRPDISDLLNQINQTILITAIIIGIVVLLFSLLLARHLTSPLKGLTLAAEKMKRGQYTQRVDVPPSHDELGMLARTFNEMADTIEADVNELHRQEQFRRELLANIAHDLATPLTAIQGFSEALADDIISDPAQRQETAQRIGREVQRLRRMVADLQQVTALESGRTTLDLAPLNIHTLVEETLAVIAPECEQMGLTVRNEIDPHTPQVQADSDRITQVLLNLLDNARRHTPPGGTIVVGAEPRDNYLHIHVSDTGSGIAPEALPHIFERFYRADRSRTGKTGGSGLGLAIVKAIITAHKGTIHATSTPHQGTSITFTLPLVANSQSQQKIVSKTA</sequence>
<evidence type="ECO:0000259" key="9">
    <source>
        <dbReference type="PROSITE" id="PS50109"/>
    </source>
</evidence>
<evidence type="ECO:0000256" key="5">
    <source>
        <dbReference type="ARBA" id="ARBA00022679"/>
    </source>
</evidence>
<keyword evidence="8" id="KW-0812">Transmembrane</keyword>
<comment type="subcellular location">
    <subcellularLocation>
        <location evidence="2">Membrane</location>
    </subcellularLocation>
</comment>
<dbReference type="InterPro" id="IPR004358">
    <property type="entry name" value="Sig_transdc_His_kin-like_C"/>
</dbReference>
<evidence type="ECO:0000313" key="11">
    <source>
        <dbReference type="EMBL" id="PZW22182.1"/>
    </source>
</evidence>
<dbReference type="EMBL" id="QKUF01000035">
    <property type="protein sequence ID" value="PZW22182.1"/>
    <property type="molecule type" value="Genomic_DNA"/>
</dbReference>
<dbReference type="SUPFAM" id="SSF55874">
    <property type="entry name" value="ATPase domain of HSP90 chaperone/DNA topoisomerase II/histidine kinase"/>
    <property type="match status" value="1"/>
</dbReference>
<dbReference type="InterPro" id="IPR003661">
    <property type="entry name" value="HisK_dim/P_dom"/>
</dbReference>
<dbReference type="InterPro" id="IPR003660">
    <property type="entry name" value="HAMP_dom"/>
</dbReference>
<keyword evidence="8" id="KW-0472">Membrane</keyword>
<evidence type="ECO:0000256" key="2">
    <source>
        <dbReference type="ARBA" id="ARBA00004370"/>
    </source>
</evidence>
<keyword evidence="8" id="KW-1133">Transmembrane helix</keyword>
<evidence type="ECO:0000313" key="12">
    <source>
        <dbReference type="Proteomes" id="UP000248806"/>
    </source>
</evidence>
<evidence type="ECO:0000256" key="8">
    <source>
        <dbReference type="SAM" id="Phobius"/>
    </source>
</evidence>
<keyword evidence="6 11" id="KW-0418">Kinase</keyword>
<dbReference type="GO" id="GO:0000155">
    <property type="term" value="F:phosphorelay sensor kinase activity"/>
    <property type="evidence" value="ECO:0007669"/>
    <property type="project" value="InterPro"/>
</dbReference>
<dbReference type="SMART" id="SM00304">
    <property type="entry name" value="HAMP"/>
    <property type="match status" value="1"/>
</dbReference>
<dbReference type="PROSITE" id="PS50109">
    <property type="entry name" value="HIS_KIN"/>
    <property type="match status" value="1"/>
</dbReference>
<dbReference type="InterPro" id="IPR005467">
    <property type="entry name" value="His_kinase_dom"/>
</dbReference>
<dbReference type="SUPFAM" id="SSF47384">
    <property type="entry name" value="Homodimeric domain of signal transducing histidine kinase"/>
    <property type="match status" value="1"/>
</dbReference>
<dbReference type="Proteomes" id="UP000248806">
    <property type="component" value="Unassembled WGS sequence"/>
</dbReference>
<protein>
    <recommendedName>
        <fullName evidence="3">histidine kinase</fullName>
        <ecNumber evidence="3">2.7.13.3</ecNumber>
    </recommendedName>
</protein>
<dbReference type="Gene3D" id="1.10.287.130">
    <property type="match status" value="1"/>
</dbReference>
<evidence type="ECO:0000259" key="10">
    <source>
        <dbReference type="PROSITE" id="PS50885"/>
    </source>
</evidence>
<dbReference type="Gene3D" id="3.30.565.10">
    <property type="entry name" value="Histidine kinase-like ATPase, C-terminal domain"/>
    <property type="match status" value="1"/>
</dbReference>
<evidence type="ECO:0000256" key="6">
    <source>
        <dbReference type="ARBA" id="ARBA00022777"/>
    </source>
</evidence>
<evidence type="ECO:0000256" key="4">
    <source>
        <dbReference type="ARBA" id="ARBA00022553"/>
    </source>
</evidence>
<proteinExistence type="predicted"/>
<gene>
    <name evidence="11" type="ORF">EI42_05583</name>
</gene>
<dbReference type="PRINTS" id="PR00344">
    <property type="entry name" value="BCTRLSENSOR"/>
</dbReference>
<reference evidence="11 12" key="1">
    <citation type="submission" date="2018-06" db="EMBL/GenBank/DDBJ databases">
        <title>Genomic Encyclopedia of Archaeal and Bacterial Type Strains, Phase II (KMG-II): from individual species to whole genera.</title>
        <authorList>
            <person name="Goeker M."/>
        </authorList>
    </citation>
    <scope>NUCLEOTIDE SEQUENCE [LARGE SCALE GENOMIC DNA]</scope>
    <source>
        <strain evidence="11 12">ATCC BAA-1881</strain>
    </source>
</reference>
<dbReference type="Pfam" id="PF02518">
    <property type="entry name" value="HATPase_c"/>
    <property type="match status" value="1"/>
</dbReference>
<dbReference type="AlphaFoldDB" id="A0A326TYK8"/>
<organism evidence="11 12">
    <name type="scientific">Thermosporothrix hazakensis</name>
    <dbReference type="NCBI Taxonomy" id="644383"/>
    <lineage>
        <taxon>Bacteria</taxon>
        <taxon>Bacillati</taxon>
        <taxon>Chloroflexota</taxon>
        <taxon>Ktedonobacteria</taxon>
        <taxon>Ktedonobacterales</taxon>
        <taxon>Thermosporotrichaceae</taxon>
        <taxon>Thermosporothrix</taxon>
    </lineage>
</organism>
<dbReference type="InterPro" id="IPR003594">
    <property type="entry name" value="HATPase_dom"/>
</dbReference>
<keyword evidence="12" id="KW-1185">Reference proteome</keyword>
<dbReference type="Pfam" id="PF00672">
    <property type="entry name" value="HAMP"/>
    <property type="match status" value="1"/>
</dbReference>
<dbReference type="RefSeq" id="WP_111325827.1">
    <property type="nucleotide sequence ID" value="NZ_BIFX01000001.1"/>
</dbReference>
<evidence type="ECO:0000256" key="7">
    <source>
        <dbReference type="ARBA" id="ARBA00023012"/>
    </source>
</evidence>
<dbReference type="OrthoDB" id="9800372at2"/>
<dbReference type="GO" id="GO:0016020">
    <property type="term" value="C:membrane"/>
    <property type="evidence" value="ECO:0007669"/>
    <property type="project" value="UniProtKB-SubCell"/>
</dbReference>
<evidence type="ECO:0000256" key="3">
    <source>
        <dbReference type="ARBA" id="ARBA00012438"/>
    </source>
</evidence>
<dbReference type="CDD" id="cd00082">
    <property type="entry name" value="HisKA"/>
    <property type="match status" value="1"/>
</dbReference>
<dbReference type="CDD" id="cd06225">
    <property type="entry name" value="HAMP"/>
    <property type="match status" value="1"/>
</dbReference>
<dbReference type="PROSITE" id="PS50885">
    <property type="entry name" value="HAMP"/>
    <property type="match status" value="1"/>
</dbReference>
<name>A0A326TYK8_THEHA</name>
<dbReference type="SUPFAM" id="SSF158472">
    <property type="entry name" value="HAMP domain-like"/>
    <property type="match status" value="1"/>
</dbReference>
<dbReference type="SMART" id="SM00387">
    <property type="entry name" value="HATPase_c"/>
    <property type="match status" value="1"/>
</dbReference>
<feature type="transmembrane region" description="Helical" evidence="8">
    <location>
        <begin position="187"/>
        <end position="206"/>
    </location>
</feature>
<keyword evidence="5" id="KW-0808">Transferase</keyword>